<dbReference type="SUPFAM" id="SSF101874">
    <property type="entry name" value="YceI-like"/>
    <property type="match status" value="1"/>
</dbReference>
<dbReference type="Gene3D" id="2.40.128.110">
    <property type="entry name" value="Lipid/polyisoprenoid-binding, YceI-like"/>
    <property type="match status" value="1"/>
</dbReference>
<reference evidence="3 4" key="1">
    <citation type="submission" date="2022-10" db="EMBL/GenBank/DDBJ databases">
        <title>Kaistella sp. BT-6-1-3.</title>
        <authorList>
            <person name="Ai J."/>
            <person name="Deng Z."/>
        </authorList>
    </citation>
    <scope>NUCLEOTIDE SEQUENCE [LARGE SCALE GENOMIC DNA]</scope>
    <source>
        <strain evidence="3 4">BT6-1-3</strain>
    </source>
</reference>
<feature type="signal peptide" evidence="1">
    <location>
        <begin position="1"/>
        <end position="19"/>
    </location>
</feature>
<dbReference type="PANTHER" id="PTHR34406:SF1">
    <property type="entry name" value="PROTEIN YCEI"/>
    <property type="match status" value="1"/>
</dbReference>
<dbReference type="EMBL" id="JAPCHZ010000001">
    <property type="protein sequence ID" value="MCW4451250.1"/>
    <property type="molecule type" value="Genomic_DNA"/>
</dbReference>
<protein>
    <submittedName>
        <fullName evidence="3">YceI family protein</fullName>
    </submittedName>
</protein>
<dbReference type="InterPro" id="IPR007372">
    <property type="entry name" value="Lipid/polyisoprenoid-bd_YceI"/>
</dbReference>
<dbReference type="Pfam" id="PF04264">
    <property type="entry name" value="YceI"/>
    <property type="match status" value="1"/>
</dbReference>
<proteinExistence type="predicted"/>
<evidence type="ECO:0000259" key="2">
    <source>
        <dbReference type="SMART" id="SM00867"/>
    </source>
</evidence>
<name>A0ABT3JLB1_9FLAO</name>
<feature type="chain" id="PRO_5046783353" evidence="1">
    <location>
        <begin position="20"/>
        <end position="190"/>
    </location>
</feature>
<feature type="domain" description="Lipid/polyisoprenoid-binding YceI-like" evidence="2">
    <location>
        <begin position="22"/>
        <end position="188"/>
    </location>
</feature>
<comment type="caution">
    <text evidence="3">The sequence shown here is derived from an EMBL/GenBank/DDBJ whole genome shotgun (WGS) entry which is preliminary data.</text>
</comment>
<dbReference type="PANTHER" id="PTHR34406">
    <property type="entry name" value="PROTEIN YCEI"/>
    <property type="match status" value="1"/>
</dbReference>
<gene>
    <name evidence="3" type="ORF">OK344_03415</name>
</gene>
<evidence type="ECO:0000313" key="3">
    <source>
        <dbReference type="EMBL" id="MCW4451250.1"/>
    </source>
</evidence>
<dbReference type="SMART" id="SM00867">
    <property type="entry name" value="YceI"/>
    <property type="match status" value="1"/>
</dbReference>
<accession>A0ABT3JLB1</accession>
<dbReference type="InterPro" id="IPR036761">
    <property type="entry name" value="TTHA0802/YceI-like_sf"/>
</dbReference>
<evidence type="ECO:0000313" key="4">
    <source>
        <dbReference type="Proteomes" id="UP001209107"/>
    </source>
</evidence>
<dbReference type="Proteomes" id="UP001209107">
    <property type="component" value="Unassembled WGS sequence"/>
</dbReference>
<keyword evidence="4" id="KW-1185">Reference proteome</keyword>
<evidence type="ECO:0000256" key="1">
    <source>
        <dbReference type="SAM" id="SignalP"/>
    </source>
</evidence>
<dbReference type="RefSeq" id="WP_265143452.1">
    <property type="nucleotide sequence ID" value="NZ_JAPCHZ010000001.1"/>
</dbReference>
<keyword evidence="1" id="KW-0732">Signal</keyword>
<organism evidence="3 4">
    <name type="scientific">Kaistella yananensis</name>
    <dbReference type="NCBI Taxonomy" id="2989820"/>
    <lineage>
        <taxon>Bacteria</taxon>
        <taxon>Pseudomonadati</taxon>
        <taxon>Bacteroidota</taxon>
        <taxon>Flavobacteriia</taxon>
        <taxon>Flavobacteriales</taxon>
        <taxon>Weeksellaceae</taxon>
        <taxon>Chryseobacterium group</taxon>
        <taxon>Kaistella</taxon>
    </lineage>
</organism>
<sequence length="190" mass="21059">MKKLLSILTVFMFTVSTFAQLNLKSDAAHSRIQFTVTHLGINDITGNFDKADLTIKADEKNFVNSKLTFSADVNSINTHIEARDNHLKSADFFDAAKFPTMDFTSTSLTKTKKDQYTLKGNLTMHGVTKPVTLTLIYKGSTVNAMNKKTTYGYQVLGTLNRSEFNVGPNFPAPMISDLVSIKGDFELTAE</sequence>